<name>A0ABY2HWJ3_9SPHI</name>
<dbReference type="RefSeq" id="WP_134380417.1">
    <property type="nucleotide sequence ID" value="NZ_RCCK01000011.1"/>
</dbReference>
<keyword evidence="2" id="KW-1185">Reference proteome</keyword>
<dbReference type="EMBL" id="SOPX01000001">
    <property type="protein sequence ID" value="TFB33449.1"/>
    <property type="molecule type" value="Genomic_DNA"/>
</dbReference>
<accession>A0ABY2HWJ3</accession>
<comment type="caution">
    <text evidence="1">The sequence shown here is derived from an EMBL/GenBank/DDBJ whole genome shotgun (WGS) entry which is preliminary data.</text>
</comment>
<reference evidence="1 2" key="1">
    <citation type="submission" date="2019-03" db="EMBL/GenBank/DDBJ databases">
        <authorList>
            <person name="He R.-H."/>
        </authorList>
    </citation>
    <scope>NUCLEOTIDE SEQUENCE [LARGE SCALE GENOMIC DNA]</scope>
    <source>
        <strain evidence="1 2">DSM 19624</strain>
    </source>
</reference>
<sequence>MSLVISPDTGIDILFEDEFITQNIQIQFKKDEAGQDLITLDELSTAIATYYNKFAVEGLNLASTNILIIHQPSKSIFVLNEAKASTTENDQHAADENKGTKEKLLKLIHKKDVLKDLVSKLRNGRLKDSLTASLNIQFSELYYTSIKFIEKKLIDLPYLPLDIFDVNVLEFDPIELQDISLNREKFLSELNIALEPDQEISILRTNNLEENKEIGIVYNGFAFPISATKLKPYIKAEALHIYYWLQIRDVFARVEVRKTEADSETLTVFKSKMKESALNNLLSYLNKNVYLNSNVLTEDNPYFAFFNDVNHIKDLKHLENFNFFISSENGKTALGIYADKKLGDSDSYNLLHWGMNDDGKLKNYRDISVPKIKRLENVYALKPELAFYFLTNYFEDLLQHVISQCTSEYIKNFHLSINNQTLGELDFVIKTDNKICIVEAKTTLNRFVIEKFQEKCFKLIKGFSFLDVKLEFYLIAPYSDNTCETFWNFMEEMDDYNKTRDGLNCTPYNFNIPIPKSRENIITCIAEPEYNKLLTIVNNICQ</sequence>
<proteinExistence type="predicted"/>
<gene>
    <name evidence="1" type="ORF">E3V97_05220</name>
</gene>
<evidence type="ECO:0000313" key="2">
    <source>
        <dbReference type="Proteomes" id="UP000297429"/>
    </source>
</evidence>
<evidence type="ECO:0008006" key="3">
    <source>
        <dbReference type="Google" id="ProtNLM"/>
    </source>
</evidence>
<evidence type="ECO:0000313" key="1">
    <source>
        <dbReference type="EMBL" id="TFB33449.1"/>
    </source>
</evidence>
<organism evidence="1 2">
    <name type="scientific">Pedobacter alluvionis</name>
    <dbReference type="NCBI Taxonomy" id="475253"/>
    <lineage>
        <taxon>Bacteria</taxon>
        <taxon>Pseudomonadati</taxon>
        <taxon>Bacteroidota</taxon>
        <taxon>Sphingobacteriia</taxon>
        <taxon>Sphingobacteriales</taxon>
        <taxon>Sphingobacteriaceae</taxon>
        <taxon>Pedobacter</taxon>
    </lineage>
</organism>
<dbReference type="Proteomes" id="UP000297429">
    <property type="component" value="Unassembled WGS sequence"/>
</dbReference>
<protein>
    <recommendedName>
        <fullName evidence="3">DUF91 domain-containing protein</fullName>
    </recommendedName>
</protein>